<feature type="transmembrane region" description="Helical" evidence="7">
    <location>
        <begin position="229"/>
        <end position="250"/>
    </location>
</feature>
<dbReference type="InterPro" id="IPR020846">
    <property type="entry name" value="MFS_dom"/>
</dbReference>
<evidence type="ECO:0000256" key="5">
    <source>
        <dbReference type="ARBA" id="ARBA00023136"/>
    </source>
</evidence>
<feature type="transmembrane region" description="Helical" evidence="7">
    <location>
        <begin position="371"/>
        <end position="389"/>
    </location>
</feature>
<keyword evidence="2" id="KW-0813">Transport</keyword>
<name>A0ABW6RVW0_9NOCA</name>
<feature type="transmembrane region" description="Helical" evidence="7">
    <location>
        <begin position="81"/>
        <end position="99"/>
    </location>
</feature>
<dbReference type="SUPFAM" id="SSF103473">
    <property type="entry name" value="MFS general substrate transporter"/>
    <property type="match status" value="2"/>
</dbReference>
<dbReference type="InterPro" id="IPR036259">
    <property type="entry name" value="MFS_trans_sf"/>
</dbReference>
<evidence type="ECO:0000256" key="3">
    <source>
        <dbReference type="ARBA" id="ARBA00022692"/>
    </source>
</evidence>
<gene>
    <name evidence="9" type="ORF">ACFYXQ_06935</name>
</gene>
<feature type="compositionally biased region" description="Basic residues" evidence="6">
    <location>
        <begin position="1"/>
        <end position="13"/>
    </location>
</feature>
<feature type="region of interest" description="Disordered" evidence="6">
    <location>
        <begin position="1"/>
        <end position="37"/>
    </location>
</feature>
<accession>A0ABW6RVW0</accession>
<evidence type="ECO:0000256" key="6">
    <source>
        <dbReference type="SAM" id="MobiDB-lite"/>
    </source>
</evidence>
<dbReference type="InterPro" id="IPR011701">
    <property type="entry name" value="MFS"/>
</dbReference>
<feature type="transmembrane region" description="Helical" evidence="7">
    <location>
        <begin position="480"/>
        <end position="499"/>
    </location>
</feature>
<reference evidence="9 10" key="1">
    <citation type="submission" date="2024-10" db="EMBL/GenBank/DDBJ databases">
        <title>The Natural Products Discovery Center: Release of the First 8490 Sequenced Strains for Exploring Actinobacteria Biosynthetic Diversity.</title>
        <authorList>
            <person name="Kalkreuter E."/>
            <person name="Kautsar S.A."/>
            <person name="Yang D."/>
            <person name="Bader C.D."/>
            <person name="Teijaro C.N."/>
            <person name="Fluegel L."/>
            <person name="Davis C.M."/>
            <person name="Simpson J.R."/>
            <person name="Lauterbach L."/>
            <person name="Steele A.D."/>
            <person name="Gui C."/>
            <person name="Meng S."/>
            <person name="Li G."/>
            <person name="Viehrig K."/>
            <person name="Ye F."/>
            <person name="Su P."/>
            <person name="Kiefer A.F."/>
            <person name="Nichols A."/>
            <person name="Cepeda A.J."/>
            <person name="Yan W."/>
            <person name="Fan B."/>
            <person name="Jiang Y."/>
            <person name="Adhikari A."/>
            <person name="Zheng C.-J."/>
            <person name="Schuster L."/>
            <person name="Cowan T.M."/>
            <person name="Smanski M.J."/>
            <person name="Chevrette M.G."/>
            <person name="De Carvalho L.P.S."/>
            <person name="Shen B."/>
        </authorList>
    </citation>
    <scope>NUCLEOTIDE SEQUENCE [LARGE SCALE GENOMIC DNA]</scope>
    <source>
        <strain evidence="9 10">NPDC002593</strain>
    </source>
</reference>
<feature type="transmembrane region" description="Helical" evidence="7">
    <location>
        <begin position="44"/>
        <end position="69"/>
    </location>
</feature>
<evidence type="ECO:0000313" key="10">
    <source>
        <dbReference type="Proteomes" id="UP001601992"/>
    </source>
</evidence>
<proteinExistence type="predicted"/>
<evidence type="ECO:0000256" key="1">
    <source>
        <dbReference type="ARBA" id="ARBA00004651"/>
    </source>
</evidence>
<feature type="transmembrane region" description="Helical" evidence="7">
    <location>
        <begin position="165"/>
        <end position="186"/>
    </location>
</feature>
<feature type="transmembrane region" description="Helical" evidence="7">
    <location>
        <begin position="297"/>
        <end position="321"/>
    </location>
</feature>
<keyword evidence="3 7" id="KW-0812">Transmembrane</keyword>
<evidence type="ECO:0000259" key="8">
    <source>
        <dbReference type="PROSITE" id="PS50850"/>
    </source>
</evidence>
<evidence type="ECO:0000256" key="2">
    <source>
        <dbReference type="ARBA" id="ARBA00022448"/>
    </source>
</evidence>
<feature type="transmembrane region" description="Helical" evidence="7">
    <location>
        <begin position="198"/>
        <end position="217"/>
    </location>
</feature>
<dbReference type="Pfam" id="PF07690">
    <property type="entry name" value="MFS_1"/>
    <property type="match status" value="1"/>
</dbReference>
<comment type="caution">
    <text evidence="9">The sequence shown here is derived from an EMBL/GenBank/DDBJ whole genome shotgun (WGS) entry which is preliminary data.</text>
</comment>
<keyword evidence="5 7" id="KW-0472">Membrane</keyword>
<comment type="subcellular location">
    <subcellularLocation>
        <location evidence="1">Cell membrane</location>
        <topology evidence="1">Multi-pass membrane protein</topology>
    </subcellularLocation>
</comment>
<protein>
    <submittedName>
        <fullName evidence="9">MFS transporter</fullName>
    </submittedName>
</protein>
<dbReference type="EMBL" id="JBIAQY010000002">
    <property type="protein sequence ID" value="MFF3567503.1"/>
    <property type="molecule type" value="Genomic_DNA"/>
</dbReference>
<feature type="transmembrane region" description="Helical" evidence="7">
    <location>
        <begin position="256"/>
        <end position="277"/>
    </location>
</feature>
<feature type="transmembrane region" description="Helical" evidence="7">
    <location>
        <begin position="395"/>
        <end position="420"/>
    </location>
</feature>
<keyword evidence="10" id="KW-1185">Reference proteome</keyword>
<feature type="transmembrane region" description="Helical" evidence="7">
    <location>
        <begin position="111"/>
        <end position="130"/>
    </location>
</feature>
<dbReference type="PROSITE" id="PS50850">
    <property type="entry name" value="MFS"/>
    <property type="match status" value="1"/>
</dbReference>
<dbReference type="RefSeq" id="WP_387403122.1">
    <property type="nucleotide sequence ID" value="NZ_JBIAQY010000002.1"/>
</dbReference>
<evidence type="ECO:0000313" key="9">
    <source>
        <dbReference type="EMBL" id="MFF3567503.1"/>
    </source>
</evidence>
<feature type="transmembrane region" description="Helical" evidence="7">
    <location>
        <begin position="136"/>
        <end position="156"/>
    </location>
</feature>
<sequence>MHGSGARRTRKPRARADSRKDSTMSAVAHPSEPSGAPDRWTPRLVLSLASIVLLLEMLTVSYIMVSVALPQIEAHFQTTQGAWMLTSYLLVGAVATPLLGKLADMYGKRKILLICIAVSAVGSAITAAAPTYGLMVAGRALAGTLTPCVFIAYSLIRDVFPAKTIALSVSIVTTGLGLVAIPAPFLTGWCLDHFGFRGIFWFFAIATAVFGLLILFTTDESSLRLRSRMDFLGAALLGLGIAGVLIAVSFGPTWGWASGSTLVYLFGGIAFMIAWLVSVRLLPEPLLDPRILRQRSIVLITVSASAAYGLSTLYTVLMPMMTMPPRSTGLGYGFGVSAKAYAIFQAPQGGMIVVGGAIVGILVGRNVRPRTLMATGMALTVVGFLLTSLLHDNKALLICFAVITGTGLGFAYATVPNLLIEAVSPQLQATTSSFANTFQTISSAAMPVVVFAVLNNSYIAPIPKSLTGGAILYTNSGFQVAFQIGAVVAVVGAIAALLLPRKIKQLQAEAATVAAGEDESGATSVVLGH</sequence>
<feature type="transmembrane region" description="Helical" evidence="7">
    <location>
        <begin position="341"/>
        <end position="364"/>
    </location>
</feature>
<evidence type="ECO:0000256" key="4">
    <source>
        <dbReference type="ARBA" id="ARBA00022989"/>
    </source>
</evidence>
<feature type="domain" description="Major facilitator superfamily (MFS) profile" evidence="8">
    <location>
        <begin position="45"/>
        <end position="504"/>
    </location>
</feature>
<organism evidence="9 10">
    <name type="scientific">Nocardia jiangxiensis</name>
    <dbReference type="NCBI Taxonomy" id="282685"/>
    <lineage>
        <taxon>Bacteria</taxon>
        <taxon>Bacillati</taxon>
        <taxon>Actinomycetota</taxon>
        <taxon>Actinomycetes</taxon>
        <taxon>Mycobacteriales</taxon>
        <taxon>Nocardiaceae</taxon>
        <taxon>Nocardia</taxon>
    </lineage>
</organism>
<dbReference type="PANTHER" id="PTHR42718">
    <property type="entry name" value="MAJOR FACILITATOR SUPERFAMILY MULTIDRUG TRANSPORTER MFSC"/>
    <property type="match status" value="1"/>
</dbReference>
<keyword evidence="4 7" id="KW-1133">Transmembrane helix</keyword>
<feature type="transmembrane region" description="Helical" evidence="7">
    <location>
        <begin position="441"/>
        <end position="460"/>
    </location>
</feature>
<evidence type="ECO:0000256" key="7">
    <source>
        <dbReference type="SAM" id="Phobius"/>
    </source>
</evidence>
<dbReference type="Gene3D" id="1.20.1250.20">
    <property type="entry name" value="MFS general substrate transporter like domains"/>
    <property type="match status" value="2"/>
</dbReference>
<dbReference type="PANTHER" id="PTHR42718:SF9">
    <property type="entry name" value="MAJOR FACILITATOR SUPERFAMILY MULTIDRUG TRANSPORTER MFSC"/>
    <property type="match status" value="1"/>
</dbReference>
<dbReference type="Proteomes" id="UP001601992">
    <property type="component" value="Unassembled WGS sequence"/>
</dbReference>